<sequence>MPLGKQIYIDRYIFCSFTAQLRDTTQLTVANFFYTNEENPRIEFTVGTELKSLTFIGSNQNLWTMPTATCNPDLIASSETYDDVNFLQEIETTHMHLKCD</sequence>
<dbReference type="AlphaFoldDB" id="A0AAV5W8W5"/>
<reference evidence="1" key="1">
    <citation type="submission" date="2023-10" db="EMBL/GenBank/DDBJ databases">
        <title>Genome assembly of Pristionchus species.</title>
        <authorList>
            <person name="Yoshida K."/>
            <person name="Sommer R.J."/>
        </authorList>
    </citation>
    <scope>NUCLEOTIDE SEQUENCE</scope>
    <source>
        <strain evidence="1">RS5133</strain>
    </source>
</reference>
<organism evidence="1 2">
    <name type="scientific">Pristionchus fissidentatus</name>
    <dbReference type="NCBI Taxonomy" id="1538716"/>
    <lineage>
        <taxon>Eukaryota</taxon>
        <taxon>Metazoa</taxon>
        <taxon>Ecdysozoa</taxon>
        <taxon>Nematoda</taxon>
        <taxon>Chromadorea</taxon>
        <taxon>Rhabditida</taxon>
        <taxon>Rhabditina</taxon>
        <taxon>Diplogasteromorpha</taxon>
        <taxon>Diplogasteroidea</taxon>
        <taxon>Neodiplogasteridae</taxon>
        <taxon>Pristionchus</taxon>
    </lineage>
</organism>
<proteinExistence type="predicted"/>
<name>A0AAV5W8W5_9BILA</name>
<gene>
    <name evidence="1" type="ORF">PFISCL1PPCAC_18734</name>
</gene>
<dbReference type="EMBL" id="BTSY01000005">
    <property type="protein sequence ID" value="GMT27437.1"/>
    <property type="molecule type" value="Genomic_DNA"/>
</dbReference>
<comment type="caution">
    <text evidence="1">The sequence shown here is derived from an EMBL/GenBank/DDBJ whole genome shotgun (WGS) entry which is preliminary data.</text>
</comment>
<feature type="non-terminal residue" evidence="1">
    <location>
        <position position="100"/>
    </location>
</feature>
<keyword evidence="2" id="KW-1185">Reference proteome</keyword>
<protein>
    <submittedName>
        <fullName evidence="1">Uncharacterized protein</fullName>
    </submittedName>
</protein>
<evidence type="ECO:0000313" key="1">
    <source>
        <dbReference type="EMBL" id="GMT27437.1"/>
    </source>
</evidence>
<accession>A0AAV5W8W5</accession>
<dbReference type="Proteomes" id="UP001432322">
    <property type="component" value="Unassembled WGS sequence"/>
</dbReference>
<evidence type="ECO:0000313" key="2">
    <source>
        <dbReference type="Proteomes" id="UP001432322"/>
    </source>
</evidence>